<protein>
    <submittedName>
        <fullName evidence="2">Uncharacterized protein</fullName>
    </submittedName>
</protein>
<proteinExistence type="predicted"/>
<dbReference type="InterPro" id="IPR011250">
    <property type="entry name" value="OMP/PagP_B-barrel"/>
</dbReference>
<dbReference type="SUPFAM" id="SSF56935">
    <property type="entry name" value="Porins"/>
    <property type="match status" value="1"/>
</dbReference>
<reference evidence="2" key="1">
    <citation type="submission" date="2020-01" db="EMBL/GenBank/DDBJ databases">
        <authorList>
            <person name="Meier V. D."/>
            <person name="Meier V D."/>
        </authorList>
    </citation>
    <scope>NUCLEOTIDE SEQUENCE</scope>
    <source>
        <strain evidence="2">HLG_WM_MAG_09</strain>
    </source>
</reference>
<dbReference type="SUPFAM" id="SSF56925">
    <property type="entry name" value="OMPA-like"/>
    <property type="match status" value="1"/>
</dbReference>
<evidence type="ECO:0000256" key="1">
    <source>
        <dbReference type="SAM" id="SignalP"/>
    </source>
</evidence>
<dbReference type="AlphaFoldDB" id="A0A6S6UKP1"/>
<dbReference type="InterPro" id="IPR023614">
    <property type="entry name" value="Porin_dom_sf"/>
</dbReference>
<organism evidence="2">
    <name type="scientific">uncultured Thiotrichaceae bacterium</name>
    <dbReference type="NCBI Taxonomy" id="298394"/>
    <lineage>
        <taxon>Bacteria</taxon>
        <taxon>Pseudomonadati</taxon>
        <taxon>Pseudomonadota</taxon>
        <taxon>Gammaproteobacteria</taxon>
        <taxon>Thiotrichales</taxon>
        <taxon>Thiotrichaceae</taxon>
        <taxon>environmental samples</taxon>
    </lineage>
</organism>
<sequence>MNSKKLSLIISTPLLALPFTQLYAGGGGSNSHLYGMEVETVSTSSDFERHSINLNYGASEQGQIGFGGKAAHHRIENEHTSYRANEVKIRTGQNFNDTLYVEGGIGASRLKSNGKHQSENLTTYQVGARANLNPQISVGIQHEKDFAYKSQVLANQYGQILNAKTTKADVKYRPTKRIRIEADRTHRKFSDDNSSDGYKVGAYYGISPSWPYIWAGVEHTTLDFEHQDDGYWTPGNHRSTAATFTASFPVNDQLSMNSSLSVSRSKDDASNDYGTGYYASVGADLKLSPNSSLTANAHHIKSKQDDSDWDETGANIGLKFNHY</sequence>
<feature type="signal peptide" evidence="1">
    <location>
        <begin position="1"/>
        <end position="24"/>
    </location>
</feature>
<accession>A0A6S6UKP1</accession>
<feature type="chain" id="PRO_5028235609" evidence="1">
    <location>
        <begin position="25"/>
        <end position="323"/>
    </location>
</feature>
<evidence type="ECO:0000313" key="2">
    <source>
        <dbReference type="EMBL" id="CAA6829662.1"/>
    </source>
</evidence>
<dbReference type="EMBL" id="CACVAT010000542">
    <property type="protein sequence ID" value="CAA6829662.1"/>
    <property type="molecule type" value="Genomic_DNA"/>
</dbReference>
<keyword evidence="1" id="KW-0732">Signal</keyword>
<dbReference type="Gene3D" id="2.40.160.10">
    <property type="entry name" value="Porin"/>
    <property type="match status" value="1"/>
</dbReference>
<name>A0A6S6UKP1_9GAMM</name>
<gene>
    <name evidence="2" type="ORF">HELGO_WM23234</name>
</gene>